<keyword evidence="14" id="KW-1185">Reference proteome</keyword>
<evidence type="ECO:0000313" key="13">
    <source>
        <dbReference type="EMBL" id="CAH0103941.1"/>
    </source>
</evidence>
<dbReference type="SUPFAM" id="SSF81321">
    <property type="entry name" value="Family A G protein-coupled receptor-like"/>
    <property type="match status" value="1"/>
</dbReference>
<evidence type="ECO:0000259" key="12">
    <source>
        <dbReference type="PROSITE" id="PS50262"/>
    </source>
</evidence>
<sequence>MNWFPSDISIKSTRKRIPSNSRIAHTRKYCAHSLQTTHPKRKRPDTCVSSSIPKRCVDGYNWWEFQNTYTRQQKQKSADMNSSNGSCNQVVLTSTGQVFNPIALLDDTQLIIVHSVCCLIGIPFNVSIAVAIVRHRRLRKKPRNIFLLGIILSNLSFSFPAIAKLIYWTLYPIEPVCQSYVAFVGVPQGLLSLNMLLALGDRYFAINHPLRHREKMTVRLASVIVTLGSILLIFILKFVYIVGLAPLRCKVCLVNVQIILIVLIILFVSCTALHFIVYRQSKILLREFRSIYPSANPEDEWIELANIRNESGNNERMSSTSTNDNYSSVPPVNRLSIHLNKKQMSRVKIETTRTLICGLTSLLITTFPPVIFVSGFLMCRLINSQSECSHLNWLAPYMMEMGLINFISSPLIFLIRNKELREAM</sequence>
<evidence type="ECO:0000256" key="9">
    <source>
        <dbReference type="ARBA" id="ARBA00023180"/>
    </source>
</evidence>
<protein>
    <recommendedName>
        <fullName evidence="12">G-protein coupled receptors family 1 profile domain-containing protein</fullName>
    </recommendedName>
</protein>
<feature type="transmembrane region" description="Helical" evidence="11">
    <location>
        <begin position="180"/>
        <end position="199"/>
    </location>
</feature>
<feature type="transmembrane region" description="Helical" evidence="11">
    <location>
        <begin position="145"/>
        <end position="168"/>
    </location>
</feature>
<dbReference type="PANTHER" id="PTHR24246:SF27">
    <property type="entry name" value="ADENOSINE RECEPTOR, ISOFORM A"/>
    <property type="match status" value="1"/>
</dbReference>
<dbReference type="InterPro" id="IPR017452">
    <property type="entry name" value="GPCR_Rhodpsn_7TM"/>
</dbReference>
<dbReference type="GO" id="GO:0007189">
    <property type="term" value="P:adenylate cyclase-activating G protein-coupled receptor signaling pathway"/>
    <property type="evidence" value="ECO:0007669"/>
    <property type="project" value="TreeGrafter"/>
</dbReference>
<keyword evidence="4 11" id="KW-0812">Transmembrane</keyword>
<dbReference type="PANTHER" id="PTHR24246">
    <property type="entry name" value="OLFACTORY RECEPTOR AND ADENOSINE RECEPTOR"/>
    <property type="match status" value="1"/>
</dbReference>
<keyword evidence="3" id="KW-1003">Cell membrane</keyword>
<dbReference type="GO" id="GO:0001973">
    <property type="term" value="P:G protein-coupled adenosine receptor signaling pathway"/>
    <property type="evidence" value="ECO:0007669"/>
    <property type="project" value="TreeGrafter"/>
</dbReference>
<feature type="transmembrane region" description="Helical" evidence="11">
    <location>
        <begin position="397"/>
        <end position="415"/>
    </location>
</feature>
<dbReference type="GO" id="GO:0004930">
    <property type="term" value="F:G protein-coupled receptor activity"/>
    <property type="evidence" value="ECO:0007669"/>
    <property type="project" value="UniProtKB-KW"/>
</dbReference>
<dbReference type="Gene3D" id="1.20.1070.10">
    <property type="entry name" value="Rhodopsin 7-helix transmembrane proteins"/>
    <property type="match status" value="1"/>
</dbReference>
<gene>
    <name evidence="13" type="ORF">DGAL_LOCUS6651</name>
</gene>
<evidence type="ECO:0000313" key="14">
    <source>
        <dbReference type="Proteomes" id="UP000789390"/>
    </source>
</evidence>
<keyword evidence="9" id="KW-0325">Glycoprotein</keyword>
<dbReference type="Pfam" id="PF00001">
    <property type="entry name" value="7tm_1"/>
    <property type="match status" value="1"/>
</dbReference>
<evidence type="ECO:0000256" key="11">
    <source>
        <dbReference type="SAM" id="Phobius"/>
    </source>
</evidence>
<dbReference type="InterPro" id="IPR000276">
    <property type="entry name" value="GPCR_Rhodpsn"/>
</dbReference>
<evidence type="ECO:0000256" key="1">
    <source>
        <dbReference type="ARBA" id="ARBA00004651"/>
    </source>
</evidence>
<dbReference type="OrthoDB" id="6358071at2759"/>
<evidence type="ECO:0000256" key="7">
    <source>
        <dbReference type="ARBA" id="ARBA00023136"/>
    </source>
</evidence>
<evidence type="ECO:0000256" key="5">
    <source>
        <dbReference type="ARBA" id="ARBA00022989"/>
    </source>
</evidence>
<proteinExistence type="inferred from homology"/>
<evidence type="ECO:0000256" key="3">
    <source>
        <dbReference type="ARBA" id="ARBA00022475"/>
    </source>
</evidence>
<dbReference type="GO" id="GO:0005886">
    <property type="term" value="C:plasma membrane"/>
    <property type="evidence" value="ECO:0007669"/>
    <property type="project" value="UniProtKB-SubCell"/>
</dbReference>
<evidence type="ECO:0000256" key="10">
    <source>
        <dbReference type="ARBA" id="ARBA00023224"/>
    </source>
</evidence>
<keyword evidence="10" id="KW-0807">Transducer</keyword>
<feature type="transmembrane region" description="Helical" evidence="11">
    <location>
        <begin position="254"/>
        <end position="278"/>
    </location>
</feature>
<keyword evidence="7 11" id="KW-0472">Membrane</keyword>
<feature type="domain" description="G-protein coupled receptors family 1 profile" evidence="12">
    <location>
        <begin position="124"/>
        <end position="413"/>
    </location>
</feature>
<dbReference type="PROSITE" id="PS50262">
    <property type="entry name" value="G_PROTEIN_RECEP_F1_2"/>
    <property type="match status" value="1"/>
</dbReference>
<comment type="similarity">
    <text evidence="2">Belongs to the G-protein coupled receptor 1 family.</text>
</comment>
<evidence type="ECO:0000256" key="4">
    <source>
        <dbReference type="ARBA" id="ARBA00022692"/>
    </source>
</evidence>
<evidence type="ECO:0000256" key="2">
    <source>
        <dbReference type="ARBA" id="ARBA00010663"/>
    </source>
</evidence>
<accession>A0A8J2WGW8</accession>
<evidence type="ECO:0000256" key="8">
    <source>
        <dbReference type="ARBA" id="ARBA00023170"/>
    </source>
</evidence>
<organism evidence="13 14">
    <name type="scientific">Daphnia galeata</name>
    <dbReference type="NCBI Taxonomy" id="27404"/>
    <lineage>
        <taxon>Eukaryota</taxon>
        <taxon>Metazoa</taxon>
        <taxon>Ecdysozoa</taxon>
        <taxon>Arthropoda</taxon>
        <taxon>Crustacea</taxon>
        <taxon>Branchiopoda</taxon>
        <taxon>Diplostraca</taxon>
        <taxon>Cladocera</taxon>
        <taxon>Anomopoda</taxon>
        <taxon>Daphniidae</taxon>
        <taxon>Daphnia</taxon>
    </lineage>
</organism>
<feature type="transmembrane region" description="Helical" evidence="11">
    <location>
        <begin position="354"/>
        <end position="377"/>
    </location>
</feature>
<dbReference type="AlphaFoldDB" id="A0A8J2WGW8"/>
<name>A0A8J2WGW8_9CRUS</name>
<comment type="subcellular location">
    <subcellularLocation>
        <location evidence="1">Cell membrane</location>
        <topology evidence="1">Multi-pass membrane protein</topology>
    </subcellularLocation>
</comment>
<feature type="transmembrane region" description="Helical" evidence="11">
    <location>
        <begin position="111"/>
        <end position="133"/>
    </location>
</feature>
<dbReference type="EMBL" id="CAKKLH010000123">
    <property type="protein sequence ID" value="CAH0103941.1"/>
    <property type="molecule type" value="Genomic_DNA"/>
</dbReference>
<keyword evidence="8" id="KW-0675">Receptor</keyword>
<dbReference type="Proteomes" id="UP000789390">
    <property type="component" value="Unassembled WGS sequence"/>
</dbReference>
<evidence type="ECO:0000256" key="6">
    <source>
        <dbReference type="ARBA" id="ARBA00023040"/>
    </source>
</evidence>
<reference evidence="13" key="1">
    <citation type="submission" date="2021-11" db="EMBL/GenBank/DDBJ databases">
        <authorList>
            <person name="Schell T."/>
        </authorList>
    </citation>
    <scope>NUCLEOTIDE SEQUENCE</scope>
    <source>
        <strain evidence="13">M5</strain>
    </source>
</reference>
<keyword evidence="6" id="KW-0297">G-protein coupled receptor</keyword>
<comment type="caution">
    <text evidence="13">The sequence shown here is derived from an EMBL/GenBank/DDBJ whole genome shotgun (WGS) entry which is preliminary data.</text>
</comment>
<feature type="transmembrane region" description="Helical" evidence="11">
    <location>
        <begin position="220"/>
        <end position="242"/>
    </location>
</feature>
<keyword evidence="5 11" id="KW-1133">Transmembrane helix</keyword>